<keyword evidence="2" id="KW-1185">Reference proteome</keyword>
<accession>A0ABS2MVV7</accession>
<dbReference type="Proteomes" id="UP001296943">
    <property type="component" value="Unassembled WGS sequence"/>
</dbReference>
<comment type="caution">
    <text evidence="1">The sequence shown here is derived from an EMBL/GenBank/DDBJ whole genome shotgun (WGS) entry which is preliminary data.</text>
</comment>
<protein>
    <submittedName>
        <fullName evidence="1">Uncharacterized protein</fullName>
    </submittedName>
</protein>
<evidence type="ECO:0000313" key="2">
    <source>
        <dbReference type="Proteomes" id="UP001296943"/>
    </source>
</evidence>
<sequence>MRLQKSHSYLIGYKGQLLKAQQTKISNNTWEGYTLKFTSAQ</sequence>
<evidence type="ECO:0000313" key="1">
    <source>
        <dbReference type="EMBL" id="MBM7570020.1"/>
    </source>
</evidence>
<name>A0ABS2MVV7_9BACI</name>
<reference evidence="1 2" key="1">
    <citation type="submission" date="2021-01" db="EMBL/GenBank/DDBJ databases">
        <title>Genomic Encyclopedia of Type Strains, Phase IV (KMG-IV): sequencing the most valuable type-strain genomes for metagenomic binning, comparative biology and taxonomic classification.</title>
        <authorList>
            <person name="Goeker M."/>
        </authorList>
    </citation>
    <scope>NUCLEOTIDE SEQUENCE [LARGE SCALE GENOMIC DNA]</scope>
    <source>
        <strain evidence="1 2">DSM 23711</strain>
    </source>
</reference>
<organism evidence="1 2">
    <name type="scientific">Aquibacillus albus</name>
    <dbReference type="NCBI Taxonomy" id="1168171"/>
    <lineage>
        <taxon>Bacteria</taxon>
        <taxon>Bacillati</taxon>
        <taxon>Bacillota</taxon>
        <taxon>Bacilli</taxon>
        <taxon>Bacillales</taxon>
        <taxon>Bacillaceae</taxon>
        <taxon>Aquibacillus</taxon>
    </lineage>
</organism>
<proteinExistence type="predicted"/>
<gene>
    <name evidence="1" type="ORF">JOC48_000498</name>
</gene>
<dbReference type="EMBL" id="JAFBDR010000002">
    <property type="protein sequence ID" value="MBM7570020.1"/>
    <property type="molecule type" value="Genomic_DNA"/>
</dbReference>